<reference evidence="2" key="1">
    <citation type="submission" date="2021-01" db="EMBL/GenBank/DDBJ databases">
        <title>Whole genome shotgun sequence of Rugosimonospora africana NBRC 104875.</title>
        <authorList>
            <person name="Komaki H."/>
            <person name="Tamura T."/>
        </authorList>
    </citation>
    <scope>NUCLEOTIDE SEQUENCE</scope>
    <source>
        <strain evidence="2">NBRC 104875</strain>
    </source>
</reference>
<gene>
    <name evidence="2" type="ORF">Raf01_73570</name>
</gene>
<dbReference type="Proteomes" id="UP000642748">
    <property type="component" value="Unassembled WGS sequence"/>
</dbReference>
<evidence type="ECO:0000256" key="1">
    <source>
        <dbReference type="SAM" id="MobiDB-lite"/>
    </source>
</evidence>
<organism evidence="2 3">
    <name type="scientific">Rugosimonospora africana</name>
    <dbReference type="NCBI Taxonomy" id="556532"/>
    <lineage>
        <taxon>Bacteria</taxon>
        <taxon>Bacillati</taxon>
        <taxon>Actinomycetota</taxon>
        <taxon>Actinomycetes</taxon>
        <taxon>Micromonosporales</taxon>
        <taxon>Micromonosporaceae</taxon>
        <taxon>Rugosimonospora</taxon>
    </lineage>
</organism>
<comment type="caution">
    <text evidence="2">The sequence shown here is derived from an EMBL/GenBank/DDBJ whole genome shotgun (WGS) entry which is preliminary data.</text>
</comment>
<feature type="region of interest" description="Disordered" evidence="1">
    <location>
        <begin position="20"/>
        <end position="48"/>
    </location>
</feature>
<name>A0A8J3QXE3_9ACTN</name>
<keyword evidence="3" id="KW-1185">Reference proteome</keyword>
<evidence type="ECO:0000313" key="3">
    <source>
        <dbReference type="Proteomes" id="UP000642748"/>
    </source>
</evidence>
<protein>
    <submittedName>
        <fullName evidence="2">Uncharacterized protein</fullName>
    </submittedName>
</protein>
<proteinExistence type="predicted"/>
<dbReference type="EMBL" id="BONZ01000077">
    <property type="protein sequence ID" value="GIH19185.1"/>
    <property type="molecule type" value="Genomic_DNA"/>
</dbReference>
<sequence length="184" mass="19138">MTLSAGALIIAVAGCTATRPAPSVEASSDAPRESATPSPSMDNGKTVPIETPLTLQTSFGDTVQVRVIVVAPDAKPSGDTPGPKHGMYVGVLIEETVLSSSSGAMLDAGNFALTGRNKVRADRTGKIRVSSGPDPLEPLFPSAEFHAAGDTVTGWVIFDIDPLQLKGAVLDVWATYEELAHVRI</sequence>
<dbReference type="AlphaFoldDB" id="A0A8J3QXE3"/>
<accession>A0A8J3QXE3</accession>
<evidence type="ECO:0000313" key="2">
    <source>
        <dbReference type="EMBL" id="GIH19185.1"/>
    </source>
</evidence>